<evidence type="ECO:0008006" key="5">
    <source>
        <dbReference type="Google" id="ProtNLM"/>
    </source>
</evidence>
<sequence length="84" mass="9356">MIYVIHTLFSMKSVLKLTFLSHVTHSSPPDADITPKPRRVDSIAQSVWCLTQNGDAAFGESHDLNLGESLGERTCQNGEQNEER</sequence>
<keyword evidence="2" id="KW-0732">Signal</keyword>
<protein>
    <recommendedName>
        <fullName evidence="5">Secreted protein</fullName>
    </recommendedName>
</protein>
<organism evidence="3 4">
    <name type="scientific">Laodelphax striatellus</name>
    <name type="common">Small brown planthopper</name>
    <name type="synonym">Delphax striatella</name>
    <dbReference type="NCBI Taxonomy" id="195883"/>
    <lineage>
        <taxon>Eukaryota</taxon>
        <taxon>Metazoa</taxon>
        <taxon>Ecdysozoa</taxon>
        <taxon>Arthropoda</taxon>
        <taxon>Hexapoda</taxon>
        <taxon>Insecta</taxon>
        <taxon>Pterygota</taxon>
        <taxon>Neoptera</taxon>
        <taxon>Paraneoptera</taxon>
        <taxon>Hemiptera</taxon>
        <taxon>Auchenorrhyncha</taxon>
        <taxon>Fulgoroidea</taxon>
        <taxon>Delphacidae</taxon>
        <taxon>Criomorphinae</taxon>
        <taxon>Laodelphax</taxon>
    </lineage>
</organism>
<comment type="caution">
    <text evidence="3">The sequence shown here is derived from an EMBL/GenBank/DDBJ whole genome shotgun (WGS) entry which is preliminary data.</text>
</comment>
<evidence type="ECO:0000256" key="2">
    <source>
        <dbReference type="SAM" id="SignalP"/>
    </source>
</evidence>
<keyword evidence="4" id="KW-1185">Reference proteome</keyword>
<evidence type="ECO:0000313" key="3">
    <source>
        <dbReference type="EMBL" id="RZF46436.1"/>
    </source>
</evidence>
<feature type="chain" id="PRO_5019722944" description="Secreted protein" evidence="2">
    <location>
        <begin position="27"/>
        <end position="84"/>
    </location>
</feature>
<reference evidence="3 4" key="1">
    <citation type="journal article" date="2017" name="Gigascience">
        <title>Genome sequence of the small brown planthopper, Laodelphax striatellus.</title>
        <authorList>
            <person name="Zhu J."/>
            <person name="Jiang F."/>
            <person name="Wang X."/>
            <person name="Yang P."/>
            <person name="Bao Y."/>
            <person name="Zhao W."/>
            <person name="Wang W."/>
            <person name="Lu H."/>
            <person name="Wang Q."/>
            <person name="Cui N."/>
            <person name="Li J."/>
            <person name="Chen X."/>
            <person name="Luo L."/>
            <person name="Yu J."/>
            <person name="Kang L."/>
            <person name="Cui F."/>
        </authorList>
    </citation>
    <scope>NUCLEOTIDE SEQUENCE [LARGE SCALE GENOMIC DNA]</scope>
    <source>
        <strain evidence="3">Lst14</strain>
    </source>
</reference>
<dbReference type="InParanoid" id="A0A482XKJ6"/>
<dbReference type="AlphaFoldDB" id="A0A482XKJ6"/>
<dbReference type="Proteomes" id="UP000291343">
    <property type="component" value="Unassembled WGS sequence"/>
</dbReference>
<feature type="compositionally biased region" description="Polar residues" evidence="1">
    <location>
        <begin position="74"/>
        <end position="84"/>
    </location>
</feature>
<evidence type="ECO:0000256" key="1">
    <source>
        <dbReference type="SAM" id="MobiDB-lite"/>
    </source>
</evidence>
<feature type="signal peptide" evidence="2">
    <location>
        <begin position="1"/>
        <end position="26"/>
    </location>
</feature>
<gene>
    <name evidence="3" type="ORF">LSTR_LSTR012511</name>
</gene>
<proteinExistence type="predicted"/>
<accession>A0A482XKJ6</accession>
<name>A0A482XKJ6_LAOST</name>
<dbReference type="EMBL" id="QKKF02006307">
    <property type="protein sequence ID" value="RZF46436.1"/>
    <property type="molecule type" value="Genomic_DNA"/>
</dbReference>
<feature type="region of interest" description="Disordered" evidence="1">
    <location>
        <begin position="60"/>
        <end position="84"/>
    </location>
</feature>
<evidence type="ECO:0000313" key="4">
    <source>
        <dbReference type="Proteomes" id="UP000291343"/>
    </source>
</evidence>